<dbReference type="EMBL" id="AEVI01000009">
    <property type="protein sequence ID" value="EFX96845.1"/>
    <property type="molecule type" value="Genomic_DNA"/>
</dbReference>
<evidence type="ECO:0000313" key="4">
    <source>
        <dbReference type="Proteomes" id="UP000003697"/>
    </source>
</evidence>
<keyword evidence="1" id="KW-0808">Transferase</keyword>
<evidence type="ECO:0008006" key="5">
    <source>
        <dbReference type="Google" id="ProtNLM"/>
    </source>
</evidence>
<comment type="caution">
    <text evidence="3">The sequence shown here is derived from an EMBL/GenBank/DDBJ whole genome shotgun (WGS) entry which is preliminary data.</text>
</comment>
<dbReference type="RefSeq" id="WP_003096085.1">
    <property type="nucleotide sequence ID" value="NZ_GL831112.1"/>
</dbReference>
<keyword evidence="4" id="KW-1185">Reference proteome</keyword>
<dbReference type="Proteomes" id="UP000003697">
    <property type="component" value="Unassembled WGS sequence"/>
</dbReference>
<accession>A0ABN0CIJ0</accession>
<evidence type="ECO:0000256" key="2">
    <source>
        <dbReference type="ARBA" id="ARBA00023315"/>
    </source>
</evidence>
<protein>
    <recommendedName>
        <fullName evidence="5">Acetyltransferase, GNAT family</fullName>
    </recommendedName>
</protein>
<proteinExistence type="predicted"/>
<keyword evidence="2" id="KW-0012">Acyltransferase</keyword>
<name>A0ABN0CIJ0_STRVE</name>
<reference evidence="3 4" key="1">
    <citation type="submission" date="2011-01" db="EMBL/GenBank/DDBJ databases">
        <authorList>
            <person name="Muzny D."/>
            <person name="Qin X."/>
            <person name="Buhay C."/>
            <person name="Dugan-Rocha S."/>
            <person name="Ding Y."/>
            <person name="Chen G."/>
            <person name="Hawes A."/>
            <person name="Holder M."/>
            <person name="Jhangiani S."/>
            <person name="Johnson A."/>
            <person name="Khan Z."/>
            <person name="Li Z."/>
            <person name="Liu W."/>
            <person name="Liu X."/>
            <person name="Perez L."/>
            <person name="Shen H."/>
            <person name="Wang Q."/>
            <person name="Watt J."/>
            <person name="Xi L."/>
            <person name="Xin Y."/>
            <person name="Zhou J."/>
            <person name="Deng J."/>
            <person name="Jiang H."/>
            <person name="Liu Y."/>
            <person name="Qu J."/>
            <person name="Song X.-Z."/>
            <person name="Zhang L."/>
            <person name="Villasana D."/>
            <person name="Johnson A."/>
            <person name="Liu J."/>
            <person name="Liyanage D."/>
            <person name="Lorensuhewa L."/>
            <person name="Robinson T."/>
            <person name="Song A."/>
            <person name="Song B.-B."/>
            <person name="Dinh H."/>
            <person name="Thornton R."/>
            <person name="Coyle M."/>
            <person name="Francisco L."/>
            <person name="Jackson L."/>
            <person name="Javaid M."/>
            <person name="Korchina V."/>
            <person name="Kovar C."/>
            <person name="Mata R."/>
            <person name="Mathew T."/>
            <person name="Ngo R."/>
            <person name="Nguyen L."/>
            <person name="Nguyen N."/>
            <person name="Okwuonu G."/>
            <person name="Ongeri F."/>
            <person name="Pham C."/>
            <person name="Simmons D."/>
            <person name="Wilczek-Boney K."/>
            <person name="Hale W."/>
            <person name="Jakkamsetti A."/>
            <person name="Pham P."/>
            <person name="Ruth R."/>
            <person name="San Lucas F."/>
            <person name="Warren J."/>
            <person name="Zhang J."/>
            <person name="Zhao Z."/>
            <person name="Zhou C."/>
            <person name="Zhu D."/>
            <person name="Lee S."/>
            <person name="Bess C."/>
            <person name="Blankenburg K."/>
            <person name="Forbes L."/>
            <person name="Fu Q."/>
            <person name="Gubbala S."/>
            <person name="Hirani K."/>
            <person name="Jayaseelan J.C."/>
            <person name="Lara F."/>
            <person name="Munidasa M."/>
            <person name="Palculict T."/>
            <person name="Patil S."/>
            <person name="Pu L.-L."/>
            <person name="Saada N."/>
            <person name="Tang L."/>
            <person name="Weissenberger G."/>
            <person name="Zhu Y."/>
            <person name="Hemphill L."/>
            <person name="Shang Y."/>
            <person name="Youmans B."/>
            <person name="Ayvaz T."/>
            <person name="Ross M."/>
            <person name="Santibanez J."/>
            <person name="Aqrawi P."/>
            <person name="Gross S."/>
            <person name="Joshi V."/>
            <person name="Fowler G."/>
            <person name="Nazareth L."/>
            <person name="Reid J."/>
            <person name="Worley K."/>
            <person name="Petrosino J."/>
            <person name="Highlander S."/>
            <person name="Gibbs R."/>
        </authorList>
    </citation>
    <scope>NUCLEOTIDE SEQUENCE [LARGE SCALE GENOMIC DNA]</scope>
    <source>
        <strain evidence="3 4">ATCC 49124</strain>
    </source>
</reference>
<organism evidence="3 4">
    <name type="scientific">Streptococcus vestibularis ATCC 49124</name>
    <dbReference type="NCBI Taxonomy" id="889206"/>
    <lineage>
        <taxon>Bacteria</taxon>
        <taxon>Bacillati</taxon>
        <taxon>Bacillota</taxon>
        <taxon>Bacilli</taxon>
        <taxon>Lactobacillales</taxon>
        <taxon>Streptococcaceae</taxon>
        <taxon>Streptococcus</taxon>
    </lineage>
</organism>
<evidence type="ECO:0000256" key="1">
    <source>
        <dbReference type="ARBA" id="ARBA00022679"/>
    </source>
</evidence>
<dbReference type="Gene3D" id="3.40.630.30">
    <property type="match status" value="1"/>
</dbReference>
<evidence type="ECO:0000313" key="3">
    <source>
        <dbReference type="EMBL" id="EFX96845.1"/>
    </source>
</evidence>
<dbReference type="PANTHER" id="PTHR36449">
    <property type="entry name" value="ACETYLTRANSFERASE-RELATED"/>
    <property type="match status" value="1"/>
</dbReference>
<sequence>MYKVISLTNLIEALDKEELEKVILSFKSNSAPPNDIEIFLHKKAIQFERAAIASTYLVFERETNILVGFFSLANKPLTMSKRNFDALSNNQQNKLKQHGRAIGQKFQINSYLIGQLGKNFSKDASNLITGGDLLTLAFDKVEEASNIIRAKYVWLECENHPKLINFYSSFGFKTIAPNASKDELVVMILKIK</sequence>
<dbReference type="PANTHER" id="PTHR36449:SF1">
    <property type="entry name" value="ACETYLTRANSFERASE"/>
    <property type="match status" value="1"/>
</dbReference>
<gene>
    <name evidence="3" type="ORF">HMPREF9425_0298</name>
</gene>